<evidence type="ECO:0000313" key="3">
    <source>
        <dbReference type="EMBL" id="KAH7126594.1"/>
    </source>
</evidence>
<dbReference type="OrthoDB" id="3598281at2759"/>
<comment type="caution">
    <text evidence="3">The sequence shown here is derived from an EMBL/GenBank/DDBJ whole genome shotgun (WGS) entry which is preliminary data.</text>
</comment>
<feature type="region of interest" description="Disordered" evidence="1">
    <location>
        <begin position="24"/>
        <end position="49"/>
    </location>
</feature>
<gene>
    <name evidence="3" type="ORF">B0J11DRAFT_505324</name>
</gene>
<dbReference type="InterPro" id="IPR045063">
    <property type="entry name" value="Dynamin_N"/>
</dbReference>
<evidence type="ECO:0000259" key="2">
    <source>
        <dbReference type="Pfam" id="PF00350"/>
    </source>
</evidence>
<organism evidence="3 4">
    <name type="scientific">Dendryphion nanum</name>
    <dbReference type="NCBI Taxonomy" id="256645"/>
    <lineage>
        <taxon>Eukaryota</taxon>
        <taxon>Fungi</taxon>
        <taxon>Dikarya</taxon>
        <taxon>Ascomycota</taxon>
        <taxon>Pezizomycotina</taxon>
        <taxon>Dothideomycetes</taxon>
        <taxon>Pleosporomycetidae</taxon>
        <taxon>Pleosporales</taxon>
        <taxon>Torulaceae</taxon>
        <taxon>Dendryphion</taxon>
    </lineage>
</organism>
<reference evidence="3" key="1">
    <citation type="journal article" date="2021" name="Nat. Commun.">
        <title>Genetic determinants of endophytism in the Arabidopsis root mycobiome.</title>
        <authorList>
            <person name="Mesny F."/>
            <person name="Miyauchi S."/>
            <person name="Thiergart T."/>
            <person name="Pickel B."/>
            <person name="Atanasova L."/>
            <person name="Karlsson M."/>
            <person name="Huettel B."/>
            <person name="Barry K.W."/>
            <person name="Haridas S."/>
            <person name="Chen C."/>
            <person name="Bauer D."/>
            <person name="Andreopoulos W."/>
            <person name="Pangilinan J."/>
            <person name="LaButti K."/>
            <person name="Riley R."/>
            <person name="Lipzen A."/>
            <person name="Clum A."/>
            <person name="Drula E."/>
            <person name="Henrissat B."/>
            <person name="Kohler A."/>
            <person name="Grigoriev I.V."/>
            <person name="Martin F.M."/>
            <person name="Hacquard S."/>
        </authorList>
    </citation>
    <scope>NUCLEOTIDE SEQUENCE</scope>
    <source>
        <strain evidence="3">MPI-CAGE-CH-0243</strain>
    </source>
</reference>
<feature type="compositionally biased region" description="Basic and acidic residues" evidence="1">
    <location>
        <begin position="898"/>
        <end position="914"/>
    </location>
</feature>
<proteinExistence type="predicted"/>
<dbReference type="InterPro" id="IPR027417">
    <property type="entry name" value="P-loop_NTPase"/>
</dbReference>
<feature type="compositionally biased region" description="Basic and acidic residues" evidence="1">
    <location>
        <begin position="32"/>
        <end position="47"/>
    </location>
</feature>
<dbReference type="PANTHER" id="PTHR36681:SF3">
    <property type="entry name" value="NUCLEAR GTPASE, GERMINAL CENTER-ASSOCIATED, TANDEM DUPLICATE 3"/>
    <property type="match status" value="1"/>
</dbReference>
<name>A0A9P9DUW9_9PLEO</name>
<accession>A0A9P9DUW9</accession>
<dbReference type="EMBL" id="JAGMWT010000006">
    <property type="protein sequence ID" value="KAH7126594.1"/>
    <property type="molecule type" value="Genomic_DNA"/>
</dbReference>
<evidence type="ECO:0000256" key="1">
    <source>
        <dbReference type="SAM" id="MobiDB-lite"/>
    </source>
</evidence>
<dbReference type="PANTHER" id="PTHR36681">
    <property type="entry name" value="NUCLEAR GTPASE, GERMINAL CENTER-ASSOCIATED, TANDEM DUPLICATE 3"/>
    <property type="match status" value="1"/>
</dbReference>
<evidence type="ECO:0000313" key="4">
    <source>
        <dbReference type="Proteomes" id="UP000700596"/>
    </source>
</evidence>
<protein>
    <recommendedName>
        <fullName evidence="2">Dynamin N-terminal domain-containing protein</fullName>
    </recommendedName>
</protein>
<feature type="domain" description="Dynamin N-terminal" evidence="2">
    <location>
        <begin position="104"/>
        <end position="391"/>
    </location>
</feature>
<sequence length="930" mass="106803">MASSSTVLSFDEWAAIYNHQKANKFSRGSKASKIEPPYDPKDEEKPDTPWSRIAKQDMDLKIKNIFAKALYELAFARDEDRELILLRDALNELKPVPATPPRTVSIVGQQGMGKSLLINALLHRRNLSKTSASGGACTASAIKYIHKPGAEDLSETYDALIQFMNDESLIEIIVEHAQRYFHFHHSSKVDPVYHDEEERSAKTAEDFFHMLYKTMLHLQDDNDQLSATQVALSKNALDTLTRRLSAEQIECGKLTRGSLTLARKRIEDAGADKDRAKHFNDMTVAELLERIETFISQHDTYYSLWPIVDHVEVYMGSTLLSHGVIMVDMPGLGDLNHSRTAATNSLRRKGDFEIIVAKSDRVMTEEVVEQQIKQAIRYHGAKNVLLVLTKIDEFFADDHFIETMIEKNYNHPYPIIRNYVKETEDHIAVLEQRREVTESDDDDDHSCNELDELDETYDAYNLYLKKTAQCAFVHERATHIEKAMRSKFKDLDQDPINVLSVSASSYINWMKTRQKERPILSPEMTGIPGLRRFLCGLTEEDNERNYHNHITNTLGAIIERIERITDEKKDNAYGIIRPEFLQLVASLQDKQQAIMVDFLENNICRLWGAPSQKESRMESIQALVTHWGDSVRWNTFNKVLREKGIVKKTQAASYASKGGTINWNNEICEDMHPDLLLWKAKMTQAVVYLAHIMESTIKKTCDEVRLSIENSSLVPDLKMVASEEWNKRQQKIHEKSSQFQPLFRQHIDTVFKTASLETDTRFTLAMLNAPVFEKVHKMPHQSNWYTEQRKALVKEITAQDSDGRTVLDKVSDSVYESTKASLATAFTNFTDNLFHEFKIFDQHISERLPPDYEILNLPDRYIRSMLRGLLPELKRDSRELSRPFVGVDSLPPVLTRQRPSEDNHGGIHRGLDGEDDSLKRFKIEPGSFHT</sequence>
<dbReference type="AlphaFoldDB" id="A0A9P9DUW9"/>
<dbReference type="Pfam" id="PF00350">
    <property type="entry name" value="Dynamin_N"/>
    <property type="match status" value="1"/>
</dbReference>
<keyword evidence="4" id="KW-1185">Reference proteome</keyword>
<dbReference type="SUPFAM" id="SSF52540">
    <property type="entry name" value="P-loop containing nucleoside triphosphate hydrolases"/>
    <property type="match status" value="1"/>
</dbReference>
<feature type="region of interest" description="Disordered" evidence="1">
    <location>
        <begin position="891"/>
        <end position="914"/>
    </location>
</feature>
<dbReference type="Proteomes" id="UP000700596">
    <property type="component" value="Unassembled WGS sequence"/>
</dbReference>
<dbReference type="Gene3D" id="3.40.50.300">
    <property type="entry name" value="P-loop containing nucleotide triphosphate hydrolases"/>
    <property type="match status" value="2"/>
</dbReference>